<dbReference type="EMBL" id="SRPS01000254">
    <property type="protein sequence ID" value="KAG5961366.1"/>
    <property type="molecule type" value="Genomic_DNA"/>
</dbReference>
<proteinExistence type="predicted"/>
<evidence type="ECO:0000313" key="2">
    <source>
        <dbReference type="Proteomes" id="UP000784919"/>
    </source>
</evidence>
<dbReference type="PANTHER" id="PTHR38846">
    <property type="entry name" value="C3H1-TYPE DOMAIN-CONTAINING PROTEIN"/>
    <property type="match status" value="1"/>
</dbReference>
<dbReference type="PANTHER" id="PTHR38846:SF1">
    <property type="entry name" value="C3H1-TYPE DOMAIN-CONTAINING PROTEIN"/>
    <property type="match status" value="1"/>
</dbReference>
<organism evidence="1 2">
    <name type="scientific">Claviceps arundinis</name>
    <dbReference type="NCBI Taxonomy" id="1623583"/>
    <lineage>
        <taxon>Eukaryota</taxon>
        <taxon>Fungi</taxon>
        <taxon>Dikarya</taxon>
        <taxon>Ascomycota</taxon>
        <taxon>Pezizomycotina</taxon>
        <taxon>Sordariomycetes</taxon>
        <taxon>Hypocreomycetidae</taxon>
        <taxon>Hypocreales</taxon>
        <taxon>Clavicipitaceae</taxon>
        <taxon>Claviceps</taxon>
    </lineage>
</organism>
<reference evidence="1" key="1">
    <citation type="journal article" date="2020" name="bioRxiv">
        <title>Whole genome comparisons of ergot fungi reveals the divergence and evolution of species within the genus Claviceps are the result of varying mechanisms driving genome evolution and host range expansion.</title>
        <authorList>
            <person name="Wyka S.A."/>
            <person name="Mondo S.J."/>
            <person name="Liu M."/>
            <person name="Dettman J."/>
            <person name="Nalam V."/>
            <person name="Broders K.D."/>
        </authorList>
    </citation>
    <scope>NUCLEOTIDE SEQUENCE</scope>
    <source>
        <strain evidence="1">CCC 1102</strain>
    </source>
</reference>
<accession>A0A9P7SNB2</accession>
<dbReference type="AlphaFoldDB" id="A0A9P7SNB2"/>
<name>A0A9P7SNB2_9HYPO</name>
<comment type="caution">
    <text evidence="1">The sequence shown here is derived from an EMBL/GenBank/DDBJ whole genome shotgun (WGS) entry which is preliminary data.</text>
</comment>
<gene>
    <name evidence="1" type="ORF">E4U56_003926</name>
</gene>
<sequence>MMAISESRPIARFFGLYNQFDYDPRNTVKDEINRMCEFFGWQRGGAKETKARTRLRKAKEDQRGWFNPEYSDKSDNVLDVLQQPECQRSPVLETSEQIDVAVSCPNNVSTSGPTIAASEQINLAVSCPVVRMSGPIDLFFSQYQEFNYDPHSRVWTEFRRLCGFFGWLKGSPAENAARDLFRQALVDEFGAIYGENDEKVDVLQQLCRKLEIDPIPQSITACKKAIKGVYVNIVDFIDCERTGEPIHKFASLAHLRRYTKKTGKFFPREQAKRSMLLRFLLQVLFGRKKSQ</sequence>
<dbReference type="OrthoDB" id="6105938at2759"/>
<evidence type="ECO:0000313" key="1">
    <source>
        <dbReference type="EMBL" id="KAG5961366.1"/>
    </source>
</evidence>
<dbReference type="Proteomes" id="UP000784919">
    <property type="component" value="Unassembled WGS sequence"/>
</dbReference>
<protein>
    <submittedName>
        <fullName evidence="1">Uncharacterized protein</fullName>
    </submittedName>
</protein>